<accession>A0A399G4J4</accession>
<proteinExistence type="predicted"/>
<name>A0A399G4J4_9ACTN</name>
<evidence type="ECO:0000313" key="2">
    <source>
        <dbReference type="Proteomes" id="UP000265719"/>
    </source>
</evidence>
<gene>
    <name evidence="1" type="ORF">NI17_007305</name>
</gene>
<dbReference type="KEGG" id="thao:NI17_007305"/>
<dbReference type="AlphaFoldDB" id="A0A399G4J4"/>
<organism evidence="1 2">
    <name type="scientific">Thermobifida halotolerans</name>
    <dbReference type="NCBI Taxonomy" id="483545"/>
    <lineage>
        <taxon>Bacteria</taxon>
        <taxon>Bacillati</taxon>
        <taxon>Actinomycetota</taxon>
        <taxon>Actinomycetes</taxon>
        <taxon>Streptosporangiales</taxon>
        <taxon>Nocardiopsidaceae</taxon>
        <taxon>Thermobifida</taxon>
    </lineage>
</organism>
<reference evidence="1" key="1">
    <citation type="submission" date="2020-10" db="EMBL/GenBank/DDBJ databases">
        <title>De novo genome project of the cellulose decomposer Thermobifida halotolerans type strain.</title>
        <authorList>
            <person name="Nagy I."/>
            <person name="Horvath B."/>
            <person name="Kukolya J."/>
            <person name="Nagy I."/>
            <person name="Orsini M."/>
        </authorList>
    </citation>
    <scope>NUCLEOTIDE SEQUENCE</scope>
    <source>
        <strain evidence="1">DSM 44931</strain>
    </source>
</reference>
<evidence type="ECO:0000313" key="1">
    <source>
        <dbReference type="EMBL" id="UOE20965.1"/>
    </source>
</evidence>
<dbReference type="RefSeq" id="WP_068693190.1">
    <property type="nucleotide sequence ID" value="NZ_CP063196.1"/>
</dbReference>
<sequence length="302" mass="33696">MLPRHRYPHRNGTTTAYWSEPEVAAAYRDRFTGMQDRAERIERYEQDLAQVLDTTKRTFLIVSLLPDRSGTMQIDAHTADAFNREVLGQQPMIMGTSRTWMRTRVGPRRLFASTSSVNRETESQFACELHADGGGALANPVSERRDQFGAPSEGSLLGDETLVLGILSSLRFLGRHARDRAATTGTAVVRATICPASTEAPANLIFERGDFDDAARERTVRSTPVANAVADIDLLAEDGPELVAAAYRLASDLFQEFGLAEAIQLTREEALRRRYWSQRARPQLETWAEQAGIEWVDETVPL</sequence>
<dbReference type="EMBL" id="CP063196">
    <property type="protein sequence ID" value="UOE20965.1"/>
    <property type="molecule type" value="Genomic_DNA"/>
</dbReference>
<keyword evidence="2" id="KW-1185">Reference proteome</keyword>
<dbReference type="OrthoDB" id="3443870at2"/>
<protein>
    <submittedName>
        <fullName evidence="1">Uncharacterized protein</fullName>
    </submittedName>
</protein>
<dbReference type="Proteomes" id="UP000265719">
    <property type="component" value="Chromosome"/>
</dbReference>